<keyword evidence="7" id="KW-1185">Reference proteome</keyword>
<evidence type="ECO:0000313" key="6">
    <source>
        <dbReference type="EMBL" id="KAJ5330446.1"/>
    </source>
</evidence>
<dbReference type="GO" id="GO:0019781">
    <property type="term" value="F:NEDD8 activating enzyme activity"/>
    <property type="evidence" value="ECO:0007669"/>
    <property type="project" value="UniProtKB-UniRule"/>
</dbReference>
<dbReference type="EMBL" id="JAPZBO010000001">
    <property type="protein sequence ID" value="KAJ5330446.1"/>
    <property type="molecule type" value="Genomic_DNA"/>
</dbReference>
<keyword evidence="3 4" id="KW-0833">Ubl conjugation pathway</keyword>
<feature type="domain" description="THIF-type NAD/FAD binding fold" evidence="5">
    <location>
        <begin position="16"/>
        <end position="551"/>
    </location>
</feature>
<dbReference type="SUPFAM" id="SSF69572">
    <property type="entry name" value="Activating enzymes of the ubiquitin-like proteins"/>
    <property type="match status" value="1"/>
</dbReference>
<evidence type="ECO:0000256" key="1">
    <source>
        <dbReference type="ARBA" id="ARBA00005032"/>
    </source>
</evidence>
<dbReference type="Pfam" id="PF00899">
    <property type="entry name" value="ThiF"/>
    <property type="match status" value="1"/>
</dbReference>
<dbReference type="GO" id="GO:0045116">
    <property type="term" value="P:protein neddylation"/>
    <property type="evidence" value="ECO:0007669"/>
    <property type="project" value="UniProtKB-UniRule"/>
</dbReference>
<comment type="similarity">
    <text evidence="2 4">Belongs to the ubiquitin-activating E1 family. ULA1 subfamily.</text>
</comment>
<reference evidence="6" key="1">
    <citation type="submission" date="2022-12" db="EMBL/GenBank/DDBJ databases">
        <authorList>
            <person name="Petersen C."/>
        </authorList>
    </citation>
    <scope>NUCLEOTIDE SEQUENCE</scope>
    <source>
        <strain evidence="6">IBT 21472</strain>
    </source>
</reference>
<evidence type="ECO:0000256" key="4">
    <source>
        <dbReference type="PIRNR" id="PIRNR039099"/>
    </source>
</evidence>
<dbReference type="FunFam" id="3.40.50.720:FF:000451">
    <property type="entry name" value="NEDD8-activating enzyme E1 regulatory subunit"/>
    <property type="match status" value="1"/>
</dbReference>
<dbReference type="Proteomes" id="UP001147746">
    <property type="component" value="Unassembled WGS sequence"/>
</dbReference>
<dbReference type="PIRSF" id="PIRSF039099">
    <property type="entry name" value="APP-BP1"/>
    <property type="match status" value="1"/>
</dbReference>
<dbReference type="CDD" id="cd01493">
    <property type="entry name" value="APPBP1_RUB"/>
    <property type="match status" value="1"/>
</dbReference>
<dbReference type="PANTHER" id="PTHR10953:SF29">
    <property type="entry name" value="NEDD8-ACTIVATING ENZYME E1 REGULATORY SUBUNIT"/>
    <property type="match status" value="1"/>
</dbReference>
<reference evidence="6" key="2">
    <citation type="journal article" date="2023" name="IMA Fungus">
        <title>Comparative genomic study of the Penicillium genus elucidates a diverse pangenome and 15 lateral gene transfer events.</title>
        <authorList>
            <person name="Petersen C."/>
            <person name="Sorensen T."/>
            <person name="Nielsen M.R."/>
            <person name="Sondergaard T.E."/>
            <person name="Sorensen J.L."/>
            <person name="Fitzpatrick D.A."/>
            <person name="Frisvad J.C."/>
            <person name="Nielsen K.L."/>
        </authorList>
    </citation>
    <scope>NUCLEOTIDE SEQUENCE</scope>
    <source>
        <strain evidence="6">IBT 21472</strain>
    </source>
</reference>
<evidence type="ECO:0000256" key="2">
    <source>
        <dbReference type="ARBA" id="ARBA00006868"/>
    </source>
</evidence>
<dbReference type="InterPro" id="IPR000594">
    <property type="entry name" value="ThiF_NAD_FAD-bd"/>
</dbReference>
<dbReference type="InterPro" id="IPR035985">
    <property type="entry name" value="Ubiquitin-activating_enz"/>
</dbReference>
<comment type="pathway">
    <text evidence="1 4">Protein modification; protein neddylation.</text>
</comment>
<dbReference type="GO" id="GO:0005737">
    <property type="term" value="C:cytoplasm"/>
    <property type="evidence" value="ECO:0007669"/>
    <property type="project" value="TreeGrafter"/>
</dbReference>
<dbReference type="FunFam" id="3.40.50.720:FF:000721">
    <property type="entry name" value="NEDD8-activating enzyme E1 regulatory subunit"/>
    <property type="match status" value="1"/>
</dbReference>
<dbReference type="InterPro" id="IPR030667">
    <property type="entry name" value="APP-BP1"/>
</dbReference>
<dbReference type="Gene3D" id="3.40.50.720">
    <property type="entry name" value="NAD(P)-binding Rossmann-like Domain"/>
    <property type="match status" value="2"/>
</dbReference>
<name>A0A9W9QB34_9EURO</name>
<dbReference type="PANTHER" id="PTHR10953">
    <property type="entry name" value="UBIQUITIN-ACTIVATING ENZYME E1"/>
    <property type="match status" value="1"/>
</dbReference>
<protein>
    <recommendedName>
        <fullName evidence="4">NEDD8-activating enzyme E1 regulatory subunit</fullName>
    </recommendedName>
</protein>
<accession>A0A9W9QB34</accession>
<dbReference type="OrthoDB" id="1708823at2759"/>
<sequence>MAASFHGGPTSKERKYDRQLRLWAASGQQALEDSRVLLVNSDGPLGANSTGVSGVVGVEALKNLVLPGIGGFTIVDPATVTEADLGVNFFLEEESLGKSRAEETCRLLRELNPDVKGDFNSEVRQPQRVEIFDLTLIIQPIADLLQDPDFLPQHKLVIISGPTKRSSLDPLIQRAQKQGIPVLYTHSVGFFATFSLQLPAEYPIVETHPDPESAQDLRLLNPWPELVATNAALDDLDSMDDHQHGHVPYILILLHFLEQWKQSHGGNAPDNYKEKTEFREFVRSKARTSNAEGGEENFDEAVAAVLKTIAPFSLRSTVREIFELEQCHNLNSESVDFWLIAHAIHFFYTTHGVLPLPGSLPDMKAQSADYVSLQNIYKTKARRDVEEVTNTVRQLETQLERRFPPIPDRDIEAFCKNAAHIKVVHGRQIPQISSNSDSITLKAIRTQLGFPDSLVSVFIATQILDGVVDEIQDTSNDHRSINDDALWKSHTERILALLTRDDPTPLDSDARENIHKAIQELRRAEGGELHNIASLAGGLVAQESLKVITKQYGPLDNTCVFDGARSRSEMYRL</sequence>
<proteinExistence type="inferred from homology"/>
<evidence type="ECO:0000259" key="5">
    <source>
        <dbReference type="Pfam" id="PF00899"/>
    </source>
</evidence>
<comment type="function">
    <text evidence="4">Regulatory subunit of the dimeric UBA3-ULA1 E1 enzyme.</text>
</comment>
<evidence type="ECO:0000256" key="3">
    <source>
        <dbReference type="ARBA" id="ARBA00022786"/>
    </source>
</evidence>
<comment type="caution">
    <text evidence="6">The sequence shown here is derived from an EMBL/GenBank/DDBJ whole genome shotgun (WGS) entry which is preliminary data.</text>
</comment>
<gene>
    <name evidence="6" type="ORF">N7476_000229</name>
</gene>
<dbReference type="InterPro" id="IPR045886">
    <property type="entry name" value="ThiF/MoeB/HesA"/>
</dbReference>
<organism evidence="6 7">
    <name type="scientific">Penicillium atrosanguineum</name>
    <dbReference type="NCBI Taxonomy" id="1132637"/>
    <lineage>
        <taxon>Eukaryota</taxon>
        <taxon>Fungi</taxon>
        <taxon>Dikarya</taxon>
        <taxon>Ascomycota</taxon>
        <taxon>Pezizomycotina</taxon>
        <taxon>Eurotiomycetes</taxon>
        <taxon>Eurotiomycetidae</taxon>
        <taxon>Eurotiales</taxon>
        <taxon>Aspergillaceae</taxon>
        <taxon>Penicillium</taxon>
    </lineage>
</organism>
<dbReference type="AlphaFoldDB" id="A0A9W9QB34"/>
<evidence type="ECO:0000313" key="7">
    <source>
        <dbReference type="Proteomes" id="UP001147746"/>
    </source>
</evidence>